<evidence type="ECO:0000313" key="1">
    <source>
        <dbReference type="EMBL" id="VDK60708.1"/>
    </source>
</evidence>
<dbReference type="AlphaFoldDB" id="A0A0M3KB18"/>
<dbReference type="EMBL" id="UYRR01034278">
    <property type="protein sequence ID" value="VDK60708.1"/>
    <property type="molecule type" value="Genomic_DNA"/>
</dbReference>
<evidence type="ECO:0000313" key="3">
    <source>
        <dbReference type="WBParaSite" id="ASIM_0001816401-mRNA-1"/>
    </source>
</evidence>
<organism evidence="3">
    <name type="scientific">Anisakis simplex</name>
    <name type="common">Herring worm</name>
    <dbReference type="NCBI Taxonomy" id="6269"/>
    <lineage>
        <taxon>Eukaryota</taxon>
        <taxon>Metazoa</taxon>
        <taxon>Ecdysozoa</taxon>
        <taxon>Nematoda</taxon>
        <taxon>Chromadorea</taxon>
        <taxon>Rhabditida</taxon>
        <taxon>Spirurina</taxon>
        <taxon>Ascaridomorpha</taxon>
        <taxon>Ascaridoidea</taxon>
        <taxon>Anisakidae</taxon>
        <taxon>Anisakis</taxon>
        <taxon>Anisakis simplex complex</taxon>
    </lineage>
</organism>
<dbReference type="WBParaSite" id="ASIM_0001816401-mRNA-1">
    <property type="protein sequence ID" value="ASIM_0001816401-mRNA-1"/>
    <property type="gene ID" value="ASIM_0001816401"/>
</dbReference>
<evidence type="ECO:0000313" key="2">
    <source>
        <dbReference type="Proteomes" id="UP000267096"/>
    </source>
</evidence>
<reference evidence="3" key="1">
    <citation type="submission" date="2017-02" db="UniProtKB">
        <authorList>
            <consortium name="WormBaseParasite"/>
        </authorList>
    </citation>
    <scope>IDENTIFICATION</scope>
</reference>
<accession>A0A0M3KB18</accession>
<protein>
    <submittedName>
        <fullName evidence="3">SKA2 domain-containing protein</fullName>
    </submittedName>
</protein>
<dbReference type="Proteomes" id="UP000267096">
    <property type="component" value="Unassembled WGS sequence"/>
</dbReference>
<reference evidence="1 2" key="2">
    <citation type="submission" date="2018-11" db="EMBL/GenBank/DDBJ databases">
        <authorList>
            <consortium name="Pathogen Informatics"/>
        </authorList>
    </citation>
    <scope>NUCLEOTIDE SEQUENCE [LARGE SCALE GENOMIC DNA]</scope>
</reference>
<sequence>MVDSRGRPLPRQLLRVQRSQPEEGVLRTELRFVVYQQKNELDENNSEVILTLRILLFMERLELQSRVVIQALEALLKKFSELNDDPSKNRSAFMMKDTKVDDWSTLAEKRLKSLSARLSTLEHSASQIAPEIANFQAQLQSLLEEFDERKRAGQSPSLAIDKNFRERLLKLRDSVARTAIYASNREVVCS</sequence>
<name>A0A0M3KB18_ANISI</name>
<proteinExistence type="predicted"/>
<keyword evidence="2" id="KW-1185">Reference proteome</keyword>
<gene>
    <name evidence="1" type="ORF">ASIM_LOCUS17566</name>
</gene>
<dbReference type="OrthoDB" id="5837407at2759"/>